<reference evidence="2 3" key="1">
    <citation type="submission" date="2014-04" db="EMBL/GenBank/DDBJ databases">
        <authorList>
            <consortium name="DOE Joint Genome Institute"/>
            <person name="Kuo A."/>
            <person name="Zuccaro A."/>
            <person name="Kohler A."/>
            <person name="Nagy L.G."/>
            <person name="Floudas D."/>
            <person name="Copeland A."/>
            <person name="Barry K.W."/>
            <person name="Cichocki N."/>
            <person name="Veneault-Fourrey C."/>
            <person name="LaButti K."/>
            <person name="Lindquist E.A."/>
            <person name="Lipzen A."/>
            <person name="Lundell T."/>
            <person name="Morin E."/>
            <person name="Murat C."/>
            <person name="Sun H."/>
            <person name="Tunlid A."/>
            <person name="Henrissat B."/>
            <person name="Grigoriev I.V."/>
            <person name="Hibbett D.S."/>
            <person name="Martin F."/>
            <person name="Nordberg H.P."/>
            <person name="Cantor M.N."/>
            <person name="Hua S.X."/>
        </authorList>
    </citation>
    <scope>NUCLEOTIDE SEQUENCE [LARGE SCALE GENOMIC DNA]</scope>
    <source>
        <strain evidence="2 3">MAFF 305830</strain>
    </source>
</reference>
<feature type="region of interest" description="Disordered" evidence="1">
    <location>
        <begin position="24"/>
        <end position="55"/>
    </location>
</feature>
<reference evidence="3" key="2">
    <citation type="submission" date="2015-01" db="EMBL/GenBank/DDBJ databases">
        <title>Evolutionary Origins and Diversification of the Mycorrhizal Mutualists.</title>
        <authorList>
            <consortium name="DOE Joint Genome Institute"/>
            <consortium name="Mycorrhizal Genomics Consortium"/>
            <person name="Kohler A."/>
            <person name="Kuo A."/>
            <person name="Nagy L.G."/>
            <person name="Floudas D."/>
            <person name="Copeland A."/>
            <person name="Barry K.W."/>
            <person name="Cichocki N."/>
            <person name="Veneault-Fourrey C."/>
            <person name="LaButti K."/>
            <person name="Lindquist E.A."/>
            <person name="Lipzen A."/>
            <person name="Lundell T."/>
            <person name="Morin E."/>
            <person name="Murat C."/>
            <person name="Riley R."/>
            <person name="Ohm R."/>
            <person name="Sun H."/>
            <person name="Tunlid A."/>
            <person name="Henrissat B."/>
            <person name="Grigoriev I.V."/>
            <person name="Hibbett D.S."/>
            <person name="Martin F."/>
        </authorList>
    </citation>
    <scope>NUCLEOTIDE SEQUENCE [LARGE SCALE GENOMIC DNA]</scope>
    <source>
        <strain evidence="3">MAFF 305830</strain>
    </source>
</reference>
<accession>A0A0C2XS32</accession>
<protein>
    <submittedName>
        <fullName evidence="2">Uncharacterized protein</fullName>
    </submittedName>
</protein>
<gene>
    <name evidence="2" type="ORF">M408DRAFT_327183</name>
</gene>
<organism evidence="2 3">
    <name type="scientific">Serendipita vermifera MAFF 305830</name>
    <dbReference type="NCBI Taxonomy" id="933852"/>
    <lineage>
        <taxon>Eukaryota</taxon>
        <taxon>Fungi</taxon>
        <taxon>Dikarya</taxon>
        <taxon>Basidiomycota</taxon>
        <taxon>Agaricomycotina</taxon>
        <taxon>Agaricomycetes</taxon>
        <taxon>Sebacinales</taxon>
        <taxon>Serendipitaceae</taxon>
        <taxon>Serendipita</taxon>
    </lineage>
</organism>
<dbReference type="AlphaFoldDB" id="A0A0C2XS32"/>
<evidence type="ECO:0000256" key="1">
    <source>
        <dbReference type="SAM" id="MobiDB-lite"/>
    </source>
</evidence>
<name>A0A0C2XS32_SERVB</name>
<proteinExistence type="predicted"/>
<dbReference type="Gene3D" id="1.10.10.2360">
    <property type="match status" value="1"/>
</dbReference>
<dbReference type="Proteomes" id="UP000054097">
    <property type="component" value="Unassembled WGS sequence"/>
</dbReference>
<dbReference type="EMBL" id="KN824281">
    <property type="protein sequence ID" value="KIM31732.1"/>
    <property type="molecule type" value="Genomic_DNA"/>
</dbReference>
<sequence length="55" mass="5957">MPAYINYSPEELRVQDYTVGRKNASSKVPAGSAATGFGTTATTGFGTGRRRRFKK</sequence>
<keyword evidence="3" id="KW-1185">Reference proteome</keyword>
<evidence type="ECO:0000313" key="3">
    <source>
        <dbReference type="Proteomes" id="UP000054097"/>
    </source>
</evidence>
<evidence type="ECO:0000313" key="2">
    <source>
        <dbReference type="EMBL" id="KIM31732.1"/>
    </source>
</evidence>
<dbReference type="HOGENOM" id="CLU_3033880_0_0_1"/>
<feature type="compositionally biased region" description="Low complexity" evidence="1">
    <location>
        <begin position="30"/>
        <end position="44"/>
    </location>
</feature>